<reference evidence="1 2" key="1">
    <citation type="journal article" date="2014" name="BMC Genomics">
        <title>Oil accumulation mechanisms of the oleaginous microalga Chlorella protothecoides revealed through its genome, transcriptomes, and proteomes.</title>
        <authorList>
            <person name="Gao C."/>
            <person name="Wang Y."/>
            <person name="Shen Y."/>
            <person name="Yan D."/>
            <person name="He X."/>
            <person name="Dai J."/>
            <person name="Wu Q."/>
        </authorList>
    </citation>
    <scope>NUCLEOTIDE SEQUENCE [LARGE SCALE GENOMIC DNA]</scope>
    <source>
        <strain evidence="1 2">0710</strain>
    </source>
</reference>
<protein>
    <submittedName>
        <fullName evidence="1">Uncharacterized protein</fullName>
    </submittedName>
</protein>
<sequence length="126" mass="14226">MPLRQKCVDWLAWSSSAGRSWMTCCRKNETPSESISVLRFPQSGTLELYSQAYNKQSVKLNFHMCHVNKTPFASRRGTCPSPNADSALASLWASFAEYLLHHAPRTSWSLDEDRGSLMHITDSCGR</sequence>
<evidence type="ECO:0000313" key="2">
    <source>
        <dbReference type="Proteomes" id="UP000028924"/>
    </source>
</evidence>
<organism evidence="1 2">
    <name type="scientific">Auxenochlorella protothecoides</name>
    <name type="common">Green microalga</name>
    <name type="synonym">Chlorella protothecoides</name>
    <dbReference type="NCBI Taxonomy" id="3075"/>
    <lineage>
        <taxon>Eukaryota</taxon>
        <taxon>Viridiplantae</taxon>
        <taxon>Chlorophyta</taxon>
        <taxon>core chlorophytes</taxon>
        <taxon>Trebouxiophyceae</taxon>
        <taxon>Chlorellales</taxon>
        <taxon>Chlorellaceae</taxon>
        <taxon>Auxenochlorella</taxon>
    </lineage>
</organism>
<keyword evidence="2" id="KW-1185">Reference proteome</keyword>
<accession>A0A087SKC4</accession>
<gene>
    <name evidence="1" type="ORF">F751_4671</name>
</gene>
<dbReference type="AlphaFoldDB" id="A0A087SKC4"/>
<dbReference type="Proteomes" id="UP000028924">
    <property type="component" value="Unassembled WGS sequence"/>
</dbReference>
<dbReference type="EMBL" id="KL662127">
    <property type="protein sequence ID" value="KFM26178.1"/>
    <property type="molecule type" value="Genomic_DNA"/>
</dbReference>
<proteinExistence type="predicted"/>
<dbReference type="RefSeq" id="XP_011399074.1">
    <property type="nucleotide sequence ID" value="XM_011400772.1"/>
</dbReference>
<name>A0A087SKC4_AUXPR</name>
<evidence type="ECO:0000313" key="1">
    <source>
        <dbReference type="EMBL" id="KFM26178.1"/>
    </source>
</evidence>
<dbReference type="KEGG" id="apro:F751_4671"/>
<dbReference type="GeneID" id="23616062"/>